<dbReference type="FunFam" id="3.30.565.10:FF:000006">
    <property type="entry name" value="Sensor histidine kinase WalK"/>
    <property type="match status" value="1"/>
</dbReference>
<dbReference type="Pfam" id="PF00512">
    <property type="entry name" value="HisKA"/>
    <property type="match status" value="1"/>
</dbReference>
<comment type="caution">
    <text evidence="9">The sequence shown here is derived from an EMBL/GenBank/DDBJ whole genome shotgun (WGS) entry which is preliminary data.</text>
</comment>
<dbReference type="InterPro" id="IPR003661">
    <property type="entry name" value="HisK_dim/P_dom"/>
</dbReference>
<dbReference type="InterPro" id="IPR011990">
    <property type="entry name" value="TPR-like_helical_dom_sf"/>
</dbReference>
<keyword evidence="6" id="KW-0902">Two-component regulatory system</keyword>
<dbReference type="PRINTS" id="PR00344">
    <property type="entry name" value="BCTRLSENSOR"/>
</dbReference>
<dbReference type="SMART" id="SM00388">
    <property type="entry name" value="HisKA"/>
    <property type="match status" value="1"/>
</dbReference>
<dbReference type="CDD" id="cd00082">
    <property type="entry name" value="HisKA"/>
    <property type="match status" value="1"/>
</dbReference>
<dbReference type="PANTHER" id="PTHR43711:SF31">
    <property type="entry name" value="HISTIDINE KINASE"/>
    <property type="match status" value="1"/>
</dbReference>
<feature type="domain" description="Histidine kinase" evidence="8">
    <location>
        <begin position="457"/>
        <end position="673"/>
    </location>
</feature>
<gene>
    <name evidence="9" type="ORF">C7T94_06065</name>
</gene>
<dbReference type="Proteomes" id="UP000240912">
    <property type="component" value="Unassembled WGS sequence"/>
</dbReference>
<evidence type="ECO:0000256" key="1">
    <source>
        <dbReference type="ARBA" id="ARBA00000085"/>
    </source>
</evidence>
<keyword evidence="10" id="KW-1185">Reference proteome</keyword>
<dbReference type="InterPro" id="IPR050736">
    <property type="entry name" value="Sensor_HK_Regulatory"/>
</dbReference>
<dbReference type="PROSITE" id="PS51257">
    <property type="entry name" value="PROKAR_LIPOPROTEIN"/>
    <property type="match status" value="1"/>
</dbReference>
<reference evidence="9 10" key="1">
    <citation type="submission" date="2018-03" db="EMBL/GenBank/DDBJ databases">
        <authorList>
            <person name="Keele B.F."/>
        </authorList>
    </citation>
    <scope>NUCLEOTIDE SEQUENCE [LARGE SCALE GENOMIC DNA]</scope>
    <source>
        <strain evidence="9 10">YL28-9</strain>
    </source>
</reference>
<keyword evidence="4" id="KW-0808">Transferase</keyword>
<keyword evidence="3" id="KW-0597">Phosphoprotein</keyword>
<dbReference type="Gene3D" id="1.25.40.10">
    <property type="entry name" value="Tetratricopeptide repeat domain"/>
    <property type="match status" value="2"/>
</dbReference>
<dbReference type="InterPro" id="IPR036890">
    <property type="entry name" value="HATPase_C_sf"/>
</dbReference>
<dbReference type="SUPFAM" id="SSF55874">
    <property type="entry name" value="ATPase domain of HSP90 chaperone/DNA topoisomerase II/histidine kinase"/>
    <property type="match status" value="1"/>
</dbReference>
<dbReference type="Gene3D" id="1.10.287.130">
    <property type="match status" value="1"/>
</dbReference>
<organism evidence="9 10">
    <name type="scientific">Pedobacter yulinensis</name>
    <dbReference type="NCBI Taxonomy" id="2126353"/>
    <lineage>
        <taxon>Bacteria</taxon>
        <taxon>Pseudomonadati</taxon>
        <taxon>Bacteroidota</taxon>
        <taxon>Sphingobacteriia</taxon>
        <taxon>Sphingobacteriales</taxon>
        <taxon>Sphingobacteriaceae</taxon>
        <taxon>Pedobacter</taxon>
    </lineage>
</organism>
<name>A0A2T3HPA9_9SPHI</name>
<evidence type="ECO:0000256" key="2">
    <source>
        <dbReference type="ARBA" id="ARBA00012438"/>
    </source>
</evidence>
<comment type="catalytic activity">
    <reaction evidence="1">
        <text>ATP + protein L-histidine = ADP + protein N-phospho-L-histidine.</text>
        <dbReference type="EC" id="2.7.13.3"/>
    </reaction>
</comment>
<feature type="transmembrane region" description="Helical" evidence="7">
    <location>
        <begin position="397"/>
        <end position="418"/>
    </location>
</feature>
<dbReference type="EC" id="2.7.13.3" evidence="2"/>
<dbReference type="AlphaFoldDB" id="A0A2T3HPA9"/>
<evidence type="ECO:0000259" key="8">
    <source>
        <dbReference type="PROSITE" id="PS50109"/>
    </source>
</evidence>
<dbReference type="Gene3D" id="3.30.565.10">
    <property type="entry name" value="Histidine kinase-like ATPase, C-terminal domain"/>
    <property type="match status" value="1"/>
</dbReference>
<dbReference type="EMBL" id="PYLS01000004">
    <property type="protein sequence ID" value="PST84284.1"/>
    <property type="molecule type" value="Genomic_DNA"/>
</dbReference>
<evidence type="ECO:0000256" key="5">
    <source>
        <dbReference type="ARBA" id="ARBA00022777"/>
    </source>
</evidence>
<evidence type="ECO:0000256" key="6">
    <source>
        <dbReference type="ARBA" id="ARBA00023012"/>
    </source>
</evidence>
<sequence length="676" mass="75006">MLNLNLRTACFAVVAVLLAGCSDRKSASDHEFSALLSLSDSLYTQGKGDVAEKLLSRFREEIDSSDPRLASYYMQVCLVKEPAPAAFEAYADSAMSLFISNKSREKFPQEYRQALMLKGDASLAAQKYHLAIDYFAAARKVAGTQNCQSGLVSSRLAGIYFGQKNYLMAARRWAESARQLNLCAGDMEPKKLFYQLQGALNNAGYAYMLAGRQDSALHFFQADSQCIARAVKNPAIGEPFTRAARIVLFDNLAGLYIAKGNFEQAAAYLRQCLAVPLVVYDGILAPPLLKQAEVAMHNRDLQAADDAFTKSSKHLVTFPDGSLRGTQKWHLLRSRYYLLAGQPVKAYEHLQTHLRLKDSIDNASAALFRLDVNRELQAVQQQKALAEFKQQDKLEKLYLAGIIVVVCFSGAVILLITGNLRSIRKNQRITARHNAELQESLSELERANQNYIRIMRVMAHDLRNPLSGITGLANLLLMDDSLNKDSRHMVGLIESSSRNSTEMINELLSTGLSQSSEPMQTAPVNMVELMNNTLELIRFRAAEKEQRLEFDAPALPINVRINREKIWRVLNNLLVNAIKFSHAGGIIRLAVSTHHKEAIVAVKDNGIGIPAEFRDRVFDMFTEAKRAGTSGEQPFGLGLSISKNIVDKHGGRIWFESEPGLGTTFFLALPLDQGAG</sequence>
<evidence type="ECO:0000313" key="9">
    <source>
        <dbReference type="EMBL" id="PST84284.1"/>
    </source>
</evidence>
<evidence type="ECO:0000256" key="7">
    <source>
        <dbReference type="SAM" id="Phobius"/>
    </source>
</evidence>
<evidence type="ECO:0000256" key="4">
    <source>
        <dbReference type="ARBA" id="ARBA00022679"/>
    </source>
</evidence>
<evidence type="ECO:0000256" key="3">
    <source>
        <dbReference type="ARBA" id="ARBA00022553"/>
    </source>
</evidence>
<evidence type="ECO:0000313" key="10">
    <source>
        <dbReference type="Proteomes" id="UP000240912"/>
    </source>
</evidence>
<dbReference type="SMART" id="SM00387">
    <property type="entry name" value="HATPase_c"/>
    <property type="match status" value="1"/>
</dbReference>
<dbReference type="SUPFAM" id="SSF47384">
    <property type="entry name" value="Homodimeric domain of signal transducing histidine kinase"/>
    <property type="match status" value="1"/>
</dbReference>
<keyword evidence="7" id="KW-0812">Transmembrane</keyword>
<dbReference type="PROSITE" id="PS50109">
    <property type="entry name" value="HIS_KIN"/>
    <property type="match status" value="1"/>
</dbReference>
<dbReference type="SUPFAM" id="SSF48452">
    <property type="entry name" value="TPR-like"/>
    <property type="match status" value="1"/>
</dbReference>
<dbReference type="GO" id="GO:0000155">
    <property type="term" value="F:phosphorelay sensor kinase activity"/>
    <property type="evidence" value="ECO:0007669"/>
    <property type="project" value="InterPro"/>
</dbReference>
<keyword evidence="7" id="KW-0472">Membrane</keyword>
<keyword evidence="5" id="KW-0418">Kinase</keyword>
<keyword evidence="7" id="KW-1133">Transmembrane helix</keyword>
<dbReference type="PANTHER" id="PTHR43711">
    <property type="entry name" value="TWO-COMPONENT HISTIDINE KINASE"/>
    <property type="match status" value="1"/>
</dbReference>
<dbReference type="OrthoDB" id="9810447at2"/>
<dbReference type="InterPro" id="IPR005467">
    <property type="entry name" value="His_kinase_dom"/>
</dbReference>
<dbReference type="InterPro" id="IPR003594">
    <property type="entry name" value="HATPase_dom"/>
</dbReference>
<accession>A0A2T3HPA9</accession>
<dbReference type="InterPro" id="IPR004358">
    <property type="entry name" value="Sig_transdc_His_kin-like_C"/>
</dbReference>
<dbReference type="Pfam" id="PF02518">
    <property type="entry name" value="HATPase_c"/>
    <property type="match status" value="1"/>
</dbReference>
<proteinExistence type="predicted"/>
<dbReference type="CDD" id="cd00075">
    <property type="entry name" value="HATPase"/>
    <property type="match status" value="1"/>
</dbReference>
<protein>
    <recommendedName>
        <fullName evidence="2">histidine kinase</fullName>
        <ecNumber evidence="2">2.7.13.3</ecNumber>
    </recommendedName>
</protein>
<dbReference type="InterPro" id="IPR036097">
    <property type="entry name" value="HisK_dim/P_sf"/>
</dbReference>